<feature type="non-terminal residue" evidence="2">
    <location>
        <position position="116"/>
    </location>
</feature>
<evidence type="ECO:0000259" key="1">
    <source>
        <dbReference type="Pfam" id="PF17667"/>
    </source>
</evidence>
<dbReference type="Pfam" id="PF17667">
    <property type="entry name" value="Pkinase_fungal"/>
    <property type="match status" value="1"/>
</dbReference>
<organism evidence="2 3">
    <name type="scientific">Mycena metata</name>
    <dbReference type="NCBI Taxonomy" id="1033252"/>
    <lineage>
        <taxon>Eukaryota</taxon>
        <taxon>Fungi</taxon>
        <taxon>Dikarya</taxon>
        <taxon>Basidiomycota</taxon>
        <taxon>Agaricomycotina</taxon>
        <taxon>Agaricomycetes</taxon>
        <taxon>Agaricomycetidae</taxon>
        <taxon>Agaricales</taxon>
        <taxon>Marasmiineae</taxon>
        <taxon>Mycenaceae</taxon>
        <taxon>Mycena</taxon>
    </lineage>
</organism>
<dbReference type="AlphaFoldDB" id="A0AAD7J4G9"/>
<keyword evidence="3" id="KW-1185">Reference proteome</keyword>
<gene>
    <name evidence="2" type="ORF">B0H16DRAFT_1246581</name>
</gene>
<dbReference type="InterPro" id="IPR040976">
    <property type="entry name" value="Pkinase_fungal"/>
</dbReference>
<name>A0AAD7J4G9_9AGAR</name>
<sequence length="116" mass="13115">SAGHMLANDPARRFVFAFTIEDTSISLWFMSRSQIMASEKFNLISSPQELIRAVATFSFASPEELGFETTVSQFKDDLGRVQYEICLNGETYLTIRPLTGYHADAIWGRATQVWLV</sequence>
<dbReference type="Proteomes" id="UP001215598">
    <property type="component" value="Unassembled WGS sequence"/>
</dbReference>
<feature type="non-terminal residue" evidence="2">
    <location>
        <position position="1"/>
    </location>
</feature>
<comment type="caution">
    <text evidence="2">The sequence shown here is derived from an EMBL/GenBank/DDBJ whole genome shotgun (WGS) entry which is preliminary data.</text>
</comment>
<dbReference type="EMBL" id="JARKIB010000045">
    <property type="protein sequence ID" value="KAJ7756937.1"/>
    <property type="molecule type" value="Genomic_DNA"/>
</dbReference>
<feature type="domain" description="Fungal-type protein kinase" evidence="1">
    <location>
        <begin position="3"/>
        <end position="115"/>
    </location>
</feature>
<reference evidence="2" key="1">
    <citation type="submission" date="2023-03" db="EMBL/GenBank/DDBJ databases">
        <title>Massive genome expansion in bonnet fungi (Mycena s.s.) driven by repeated elements and novel gene families across ecological guilds.</title>
        <authorList>
            <consortium name="Lawrence Berkeley National Laboratory"/>
            <person name="Harder C.B."/>
            <person name="Miyauchi S."/>
            <person name="Viragh M."/>
            <person name="Kuo A."/>
            <person name="Thoen E."/>
            <person name="Andreopoulos B."/>
            <person name="Lu D."/>
            <person name="Skrede I."/>
            <person name="Drula E."/>
            <person name="Henrissat B."/>
            <person name="Morin E."/>
            <person name="Kohler A."/>
            <person name="Barry K."/>
            <person name="LaButti K."/>
            <person name="Morin E."/>
            <person name="Salamov A."/>
            <person name="Lipzen A."/>
            <person name="Mereny Z."/>
            <person name="Hegedus B."/>
            <person name="Baldrian P."/>
            <person name="Stursova M."/>
            <person name="Weitz H."/>
            <person name="Taylor A."/>
            <person name="Grigoriev I.V."/>
            <person name="Nagy L.G."/>
            <person name="Martin F."/>
            <person name="Kauserud H."/>
        </authorList>
    </citation>
    <scope>NUCLEOTIDE SEQUENCE</scope>
    <source>
        <strain evidence="2">CBHHK182m</strain>
    </source>
</reference>
<evidence type="ECO:0000313" key="2">
    <source>
        <dbReference type="EMBL" id="KAJ7756937.1"/>
    </source>
</evidence>
<accession>A0AAD7J4G9</accession>
<proteinExistence type="predicted"/>
<evidence type="ECO:0000313" key="3">
    <source>
        <dbReference type="Proteomes" id="UP001215598"/>
    </source>
</evidence>
<protein>
    <recommendedName>
        <fullName evidence="1">Fungal-type protein kinase domain-containing protein</fullName>
    </recommendedName>
</protein>